<evidence type="ECO:0000313" key="2">
    <source>
        <dbReference type="Proteomes" id="UP001209878"/>
    </source>
</evidence>
<sequence>MCRFPDTGGSCGQSAGQKGVVLRTKSDDDDATNHALTGQTLLLRRVTNDVFLRACAINKGWIDQSRVLVIPSCIGIEFAVAQGIRGVTDDEWTDYNSMFSRSVRHLNFDLVHGPSGSARIPVQNLKRIESIKQIRIPICH</sequence>
<comment type="caution">
    <text evidence="1">The sequence shown here is derived from an EMBL/GenBank/DDBJ whole genome shotgun (WGS) entry which is preliminary data.</text>
</comment>
<keyword evidence="2" id="KW-1185">Reference proteome</keyword>
<proteinExistence type="predicted"/>
<dbReference type="EMBL" id="JAODUO010002318">
    <property type="protein sequence ID" value="KAK2153361.1"/>
    <property type="molecule type" value="Genomic_DNA"/>
</dbReference>
<organism evidence="1 2">
    <name type="scientific">Ridgeia piscesae</name>
    <name type="common">Tubeworm</name>
    <dbReference type="NCBI Taxonomy" id="27915"/>
    <lineage>
        <taxon>Eukaryota</taxon>
        <taxon>Metazoa</taxon>
        <taxon>Spiralia</taxon>
        <taxon>Lophotrochozoa</taxon>
        <taxon>Annelida</taxon>
        <taxon>Polychaeta</taxon>
        <taxon>Sedentaria</taxon>
        <taxon>Canalipalpata</taxon>
        <taxon>Sabellida</taxon>
        <taxon>Siboglinidae</taxon>
        <taxon>Ridgeia</taxon>
    </lineage>
</organism>
<dbReference type="Proteomes" id="UP001209878">
    <property type="component" value="Unassembled WGS sequence"/>
</dbReference>
<name>A0AAD9JHZ9_RIDPI</name>
<accession>A0AAD9JHZ9</accession>
<gene>
    <name evidence="1" type="ORF">NP493_2322g00010</name>
</gene>
<reference evidence="1" key="1">
    <citation type="journal article" date="2023" name="Mol. Biol. Evol.">
        <title>Third-Generation Sequencing Reveals the Adaptive Role of the Epigenome in Three Deep-Sea Polychaetes.</title>
        <authorList>
            <person name="Perez M."/>
            <person name="Aroh O."/>
            <person name="Sun Y."/>
            <person name="Lan Y."/>
            <person name="Juniper S.K."/>
            <person name="Young C.R."/>
            <person name="Angers B."/>
            <person name="Qian P.Y."/>
        </authorList>
    </citation>
    <scope>NUCLEOTIDE SEQUENCE</scope>
    <source>
        <strain evidence="1">R07B-5</strain>
    </source>
</reference>
<evidence type="ECO:0000313" key="1">
    <source>
        <dbReference type="EMBL" id="KAK2153361.1"/>
    </source>
</evidence>
<protein>
    <submittedName>
        <fullName evidence="1">Uncharacterized protein</fullName>
    </submittedName>
</protein>
<dbReference type="AlphaFoldDB" id="A0AAD9JHZ9"/>